<reference evidence="3" key="2">
    <citation type="journal article" date="2015" name="Data Brief">
        <title>Shoot transcriptome of the giant reed, Arundo donax.</title>
        <authorList>
            <person name="Barrero R.A."/>
            <person name="Guerrero F.D."/>
            <person name="Moolhuijzen P."/>
            <person name="Goolsby J.A."/>
            <person name="Tidwell J."/>
            <person name="Bellgard S.E."/>
            <person name="Bellgard M.I."/>
        </authorList>
    </citation>
    <scope>NUCLEOTIDE SEQUENCE</scope>
    <source>
        <tissue evidence="3">Shoot tissue taken approximately 20 cm above the soil surface</tissue>
    </source>
</reference>
<keyword evidence="2" id="KW-0812">Transmembrane</keyword>
<evidence type="ECO:0000256" key="1">
    <source>
        <dbReference type="SAM" id="MobiDB-lite"/>
    </source>
</evidence>
<feature type="region of interest" description="Disordered" evidence="1">
    <location>
        <begin position="352"/>
        <end position="383"/>
    </location>
</feature>
<sequence length="465" mass="51024">MGVEANQDAACSIKKMLRFSIRTSWSCASEHRVLFSLALLLYLLYKSSPGFFAFLLSSSPVIICSTFLLGVLLSYGSTHLPEIDEDRKAPADISATKFGSSPRNVHIKASQRFSMPAMENIIREAGFGRRDSNKRIDLDESVPLLKGVDQRDDKLDVAGGRPEKMLTSVPSMETVQQEVGMEEYMKTNGGKESKDAFSNKGDEYANLFKDVHQSRVDGKETTFGIHPSSQNVREDVEMVAKPNHQGRVFTDSQSGEMADVSEHKGVGGAAGKCRWGRAFSVRQRKKLADIKVEASNSIADNQLDYTLCSPLTGVGSHDRSPGFDPDNAEKYSPDVSMTNTAAVLDVTDPLLDADFSCPDPTTNDDPDNHSSISSQDSQPDSDSNEILMAKRKSRKHMEVGGIADGLASFRPQVLPIPARRMNPFADDTEMPGSAPSILHPRKSPFDFLIEQPNDSGVPARHHLDR</sequence>
<reference evidence="3" key="1">
    <citation type="submission" date="2014-09" db="EMBL/GenBank/DDBJ databases">
        <authorList>
            <person name="Magalhaes I.L.F."/>
            <person name="Oliveira U."/>
            <person name="Santos F.R."/>
            <person name="Vidigal T.H.D.A."/>
            <person name="Brescovit A.D."/>
            <person name="Santos A.J."/>
        </authorList>
    </citation>
    <scope>NUCLEOTIDE SEQUENCE</scope>
    <source>
        <tissue evidence="3">Shoot tissue taken approximately 20 cm above the soil surface</tissue>
    </source>
</reference>
<accession>A0A0A9ERR3</accession>
<keyword evidence="2" id="KW-1133">Transmembrane helix</keyword>
<feature type="compositionally biased region" description="Low complexity" evidence="1">
    <location>
        <begin position="358"/>
        <end position="381"/>
    </location>
</feature>
<dbReference type="EMBL" id="GBRH01197340">
    <property type="protein sequence ID" value="JAE00556.1"/>
    <property type="molecule type" value="Transcribed_RNA"/>
</dbReference>
<dbReference type="PANTHER" id="PTHR33870:SF27">
    <property type="entry name" value="OS05G0490400 PROTEIN"/>
    <property type="match status" value="1"/>
</dbReference>
<dbReference type="AlphaFoldDB" id="A0A0A9ERR3"/>
<proteinExistence type="predicted"/>
<protein>
    <submittedName>
        <fullName evidence="3">Uncharacterized protein</fullName>
    </submittedName>
</protein>
<feature type="region of interest" description="Disordered" evidence="1">
    <location>
        <begin position="422"/>
        <end position="441"/>
    </location>
</feature>
<dbReference type="PANTHER" id="PTHR33870">
    <property type="entry name" value="CARDIOMYOPATHY-ASSOCIATED PROTEIN"/>
    <property type="match status" value="1"/>
</dbReference>
<name>A0A0A9ERR3_ARUDO</name>
<feature type="region of interest" description="Disordered" evidence="1">
    <location>
        <begin position="446"/>
        <end position="465"/>
    </location>
</feature>
<evidence type="ECO:0000256" key="2">
    <source>
        <dbReference type="SAM" id="Phobius"/>
    </source>
</evidence>
<evidence type="ECO:0000313" key="3">
    <source>
        <dbReference type="EMBL" id="JAE00556.1"/>
    </source>
</evidence>
<keyword evidence="2" id="KW-0472">Membrane</keyword>
<organism evidence="3">
    <name type="scientific">Arundo donax</name>
    <name type="common">Giant reed</name>
    <name type="synonym">Donax arundinaceus</name>
    <dbReference type="NCBI Taxonomy" id="35708"/>
    <lineage>
        <taxon>Eukaryota</taxon>
        <taxon>Viridiplantae</taxon>
        <taxon>Streptophyta</taxon>
        <taxon>Embryophyta</taxon>
        <taxon>Tracheophyta</taxon>
        <taxon>Spermatophyta</taxon>
        <taxon>Magnoliopsida</taxon>
        <taxon>Liliopsida</taxon>
        <taxon>Poales</taxon>
        <taxon>Poaceae</taxon>
        <taxon>PACMAD clade</taxon>
        <taxon>Arundinoideae</taxon>
        <taxon>Arundineae</taxon>
        <taxon>Arundo</taxon>
    </lineage>
</organism>
<feature type="transmembrane region" description="Helical" evidence="2">
    <location>
        <begin position="51"/>
        <end position="73"/>
    </location>
</feature>